<dbReference type="PANTHER" id="PTHR43760:SF1">
    <property type="entry name" value="ENDORIBONUCLEASE L-PSP_CHORISMATE MUTASE-LIKE DOMAIN-CONTAINING PROTEIN"/>
    <property type="match status" value="1"/>
</dbReference>
<protein>
    <recommendedName>
        <fullName evidence="1">Endoribonuclease L-PSP/chorismate mutase-like domain-containing protein</fullName>
    </recommendedName>
</protein>
<dbReference type="Pfam" id="PF14588">
    <property type="entry name" value="YjgF_endoribonc"/>
    <property type="match status" value="1"/>
</dbReference>
<evidence type="ECO:0000259" key="1">
    <source>
        <dbReference type="Pfam" id="PF14588"/>
    </source>
</evidence>
<dbReference type="Proteomes" id="UP000836788">
    <property type="component" value="Chromosome 16"/>
</dbReference>
<name>A0A8J9T444_PHATR</name>
<dbReference type="InterPro" id="IPR013813">
    <property type="entry name" value="Endoribo_LPSP/chorism_mut-like"/>
</dbReference>
<gene>
    <name evidence="2" type="ORF">PTTT1_LOCUS18517</name>
</gene>
<sequence length="185" mass="19985">MQVGSLPLSAFVPPPPPSAISFPVNRHMVKTEHIISELGLTLPPAPTAAANYQPCQRVDNVLYLSGHLPLRDDGTLHTGTLGKDYDVQAGYQAARQVGLNLIASLKHELGDLDRVEKIVKLFGIVQSTDDFHEQHKVVNGCSDLFCEVFGKERGMHARSAIGTNALPLGIAVEIEAIVLVRDTST</sequence>
<dbReference type="OMA" id="CVEIEMI"/>
<dbReference type="EMBL" id="OU594957">
    <property type="protein sequence ID" value="CAG9282090.1"/>
    <property type="molecule type" value="Genomic_DNA"/>
</dbReference>
<dbReference type="SUPFAM" id="SSF55298">
    <property type="entry name" value="YjgF-like"/>
    <property type="match status" value="1"/>
</dbReference>
<feature type="domain" description="Endoribonuclease L-PSP/chorismate mutase-like" evidence="1">
    <location>
        <begin position="38"/>
        <end position="168"/>
    </location>
</feature>
<evidence type="ECO:0000313" key="2">
    <source>
        <dbReference type="EMBL" id="CAG9282090.1"/>
    </source>
</evidence>
<dbReference type="Gene3D" id="3.30.1330.40">
    <property type="entry name" value="RutC-like"/>
    <property type="match status" value="1"/>
</dbReference>
<organism evidence="2">
    <name type="scientific">Phaeodactylum tricornutum</name>
    <name type="common">Diatom</name>
    <dbReference type="NCBI Taxonomy" id="2850"/>
    <lineage>
        <taxon>Eukaryota</taxon>
        <taxon>Sar</taxon>
        <taxon>Stramenopiles</taxon>
        <taxon>Ochrophyta</taxon>
        <taxon>Bacillariophyta</taxon>
        <taxon>Bacillariophyceae</taxon>
        <taxon>Bacillariophycidae</taxon>
        <taxon>Naviculales</taxon>
        <taxon>Phaeodactylaceae</taxon>
        <taxon>Phaeodactylum</taxon>
    </lineage>
</organism>
<dbReference type="InterPro" id="IPR035959">
    <property type="entry name" value="RutC-like_sf"/>
</dbReference>
<dbReference type="PANTHER" id="PTHR43760">
    <property type="entry name" value="ENDORIBONUCLEASE-RELATED"/>
    <property type="match status" value="1"/>
</dbReference>
<dbReference type="AlphaFoldDB" id="A0A8J9T444"/>
<dbReference type="CDD" id="cd02199">
    <property type="entry name" value="YjgF_YER057c_UK114_like_1"/>
    <property type="match status" value="1"/>
</dbReference>
<proteinExistence type="predicted"/>
<reference evidence="2" key="1">
    <citation type="submission" date="2022-02" db="EMBL/GenBank/DDBJ databases">
        <authorList>
            <person name="Giguere J D."/>
        </authorList>
    </citation>
    <scope>NUCLEOTIDE SEQUENCE</scope>
    <source>
        <strain evidence="2">CCAP 1055/1</strain>
    </source>
</reference>
<accession>A0A8J9T444</accession>